<keyword evidence="1" id="KW-0732">Signal</keyword>
<evidence type="ECO:0000313" key="3">
    <source>
        <dbReference type="Proteomes" id="UP001597375"/>
    </source>
</evidence>
<sequence length="43" mass="4254">MKNLVKIGLVLLVSGAFSSCGIPMATVRSVQAAAKTAASAAGY</sequence>
<accession>A0ABW5D9D4</accession>
<protein>
    <submittedName>
        <fullName evidence="2">Uncharacterized protein</fullName>
    </submittedName>
</protein>
<evidence type="ECO:0000313" key="2">
    <source>
        <dbReference type="EMBL" id="MFD2256980.1"/>
    </source>
</evidence>
<dbReference type="RefSeq" id="WP_386820268.1">
    <property type="nucleotide sequence ID" value="NZ_JBHUIT010000017.1"/>
</dbReference>
<comment type="caution">
    <text evidence="2">The sequence shown here is derived from an EMBL/GenBank/DDBJ whole genome shotgun (WGS) entry which is preliminary data.</text>
</comment>
<keyword evidence="3" id="KW-1185">Reference proteome</keyword>
<proteinExistence type="predicted"/>
<dbReference type="PROSITE" id="PS51257">
    <property type="entry name" value="PROKAR_LIPOPROTEIN"/>
    <property type="match status" value="1"/>
</dbReference>
<evidence type="ECO:0000256" key="1">
    <source>
        <dbReference type="SAM" id="SignalP"/>
    </source>
</evidence>
<feature type="signal peptide" evidence="1">
    <location>
        <begin position="1"/>
        <end position="18"/>
    </location>
</feature>
<feature type="chain" id="PRO_5046519420" evidence="1">
    <location>
        <begin position="19"/>
        <end position="43"/>
    </location>
</feature>
<reference evidence="3" key="1">
    <citation type="journal article" date="2019" name="Int. J. Syst. Evol. Microbiol.">
        <title>The Global Catalogue of Microorganisms (GCM) 10K type strain sequencing project: providing services to taxonomists for standard genome sequencing and annotation.</title>
        <authorList>
            <consortium name="The Broad Institute Genomics Platform"/>
            <consortium name="The Broad Institute Genome Sequencing Center for Infectious Disease"/>
            <person name="Wu L."/>
            <person name="Ma J."/>
        </authorList>
    </citation>
    <scope>NUCLEOTIDE SEQUENCE [LARGE SCALE GENOMIC DNA]</scope>
    <source>
        <strain evidence="3">CGMCC 4.7106</strain>
    </source>
</reference>
<organism evidence="2 3">
    <name type="scientific">Luteolibacter algae</name>
    <dbReference type="NCBI Taxonomy" id="454151"/>
    <lineage>
        <taxon>Bacteria</taxon>
        <taxon>Pseudomonadati</taxon>
        <taxon>Verrucomicrobiota</taxon>
        <taxon>Verrucomicrobiia</taxon>
        <taxon>Verrucomicrobiales</taxon>
        <taxon>Verrucomicrobiaceae</taxon>
        <taxon>Luteolibacter</taxon>
    </lineage>
</organism>
<name>A0ABW5D9D4_9BACT</name>
<gene>
    <name evidence="2" type="ORF">ACFSSA_09850</name>
</gene>
<dbReference type="Proteomes" id="UP001597375">
    <property type="component" value="Unassembled WGS sequence"/>
</dbReference>
<dbReference type="EMBL" id="JBHUIT010000017">
    <property type="protein sequence ID" value="MFD2256980.1"/>
    <property type="molecule type" value="Genomic_DNA"/>
</dbReference>